<dbReference type="GO" id="GO:0016757">
    <property type="term" value="F:glycosyltransferase activity"/>
    <property type="evidence" value="ECO:0007669"/>
    <property type="project" value="TreeGrafter"/>
</dbReference>
<dbReference type="PANTHER" id="PTHR45947">
    <property type="entry name" value="SULFOQUINOVOSYL TRANSFERASE SQD2"/>
    <property type="match status" value="1"/>
</dbReference>
<dbReference type="AlphaFoldDB" id="A0A6P1T9E4"/>
<dbReference type="CDD" id="cd03801">
    <property type="entry name" value="GT4_PimA-like"/>
    <property type="match status" value="1"/>
</dbReference>
<evidence type="ECO:0000313" key="2">
    <source>
        <dbReference type="EMBL" id="QHQ37262.1"/>
    </source>
</evidence>
<keyword evidence="3" id="KW-1185">Reference proteome</keyword>
<organism evidence="2 3">
    <name type="scientific">Algicella marina</name>
    <dbReference type="NCBI Taxonomy" id="2683284"/>
    <lineage>
        <taxon>Bacteria</taxon>
        <taxon>Pseudomonadati</taxon>
        <taxon>Pseudomonadota</taxon>
        <taxon>Alphaproteobacteria</taxon>
        <taxon>Rhodobacterales</taxon>
        <taxon>Paracoccaceae</taxon>
        <taxon>Algicella</taxon>
    </lineage>
</organism>
<dbReference type="Pfam" id="PF13439">
    <property type="entry name" value="Glyco_transf_4"/>
    <property type="match status" value="1"/>
</dbReference>
<dbReference type="EMBL" id="CP046620">
    <property type="protein sequence ID" value="QHQ37262.1"/>
    <property type="molecule type" value="Genomic_DNA"/>
</dbReference>
<dbReference type="InterPro" id="IPR050194">
    <property type="entry name" value="Glycosyltransferase_grp1"/>
</dbReference>
<dbReference type="SUPFAM" id="SSF53756">
    <property type="entry name" value="UDP-Glycosyltransferase/glycogen phosphorylase"/>
    <property type="match status" value="1"/>
</dbReference>
<name>A0A6P1T9E4_9RHOB</name>
<dbReference type="Pfam" id="PF13692">
    <property type="entry name" value="Glyco_trans_1_4"/>
    <property type="match status" value="1"/>
</dbReference>
<dbReference type="PANTHER" id="PTHR45947:SF14">
    <property type="entry name" value="SLL1723 PROTEIN"/>
    <property type="match status" value="1"/>
</dbReference>
<protein>
    <submittedName>
        <fullName evidence="2">Glycosyltransferase</fullName>
    </submittedName>
</protein>
<keyword evidence="2" id="KW-0808">Transferase</keyword>
<evidence type="ECO:0000259" key="1">
    <source>
        <dbReference type="Pfam" id="PF13439"/>
    </source>
</evidence>
<dbReference type="Gene3D" id="3.40.50.2000">
    <property type="entry name" value="Glycogen Phosphorylase B"/>
    <property type="match status" value="2"/>
</dbReference>
<dbReference type="KEGG" id="amaq:GO499_02200"/>
<dbReference type="Proteomes" id="UP000464495">
    <property type="component" value="Chromosome"/>
</dbReference>
<proteinExistence type="predicted"/>
<reference evidence="2 3" key="1">
    <citation type="submission" date="2019-12" db="EMBL/GenBank/DDBJ databases">
        <title>Complete genome sequence of Algicella marina strain 9Alg 56(T) isolated from the red alga Tichocarpus crinitus.</title>
        <authorList>
            <person name="Kim S.-G."/>
            <person name="Nedashkovskaya O.I."/>
        </authorList>
    </citation>
    <scope>NUCLEOTIDE SEQUENCE [LARGE SCALE GENOMIC DNA]</scope>
    <source>
        <strain evidence="2 3">9Alg 56</strain>
    </source>
</reference>
<gene>
    <name evidence="2" type="ORF">GO499_02200</name>
</gene>
<feature type="domain" description="Glycosyltransferase subfamily 4-like N-terminal" evidence="1">
    <location>
        <begin position="38"/>
        <end position="193"/>
    </location>
</feature>
<evidence type="ECO:0000313" key="3">
    <source>
        <dbReference type="Proteomes" id="UP000464495"/>
    </source>
</evidence>
<accession>A0A6P1T9E4</accession>
<dbReference type="InterPro" id="IPR028098">
    <property type="entry name" value="Glyco_trans_4-like_N"/>
</dbReference>
<sequence>MEDRPLRIAYLSDLDPRLSWTYSGGNKRILESVKKFGDVTVLSSEWHAMEPVRRLLEKLPESLLLRSRFRTHMLLSRIISNGVRRELARGQYDVLFASYSFHSLLNLTPPYPITTVFTSDATQTIYKQSVVGRAHGSFFSPARLLDSWIEANERKVLRNTDLLLWPSEWMKRGADERYGLSEEQSHLVPWGANIAMPPKDSISIENPMDEEVNLLLVGRDWELKGGPTAVAVLDALKARGIRARLTVIGCRVPDADRRPELTDHGYLDKNVPEQRRIFDEAFRTAHFALIPSFESYGFAFCEASAHAIPSLCLNVGGVPVFNGVNGFALPVGSGPEDFVARIASLRDDAAQYSSLRASSRQFYMETLNWGAWRKKVESLIREKVSQREARA</sequence>